<keyword evidence="1" id="KW-0560">Oxidoreductase</keyword>
<dbReference type="PANTHER" id="PTHR30466:SF1">
    <property type="entry name" value="FMN REDUCTASE (NADH) RUTF"/>
    <property type="match status" value="1"/>
</dbReference>
<dbReference type="RefSeq" id="WP_180892392.1">
    <property type="nucleotide sequence ID" value="NZ_JACCKD010000002.1"/>
</dbReference>
<dbReference type="SMART" id="SM00903">
    <property type="entry name" value="Flavin_Reduct"/>
    <property type="match status" value="1"/>
</dbReference>
<comment type="caution">
    <text evidence="3">The sequence shown here is derived from an EMBL/GenBank/DDBJ whole genome shotgun (WGS) entry which is preliminary data.</text>
</comment>
<dbReference type="Proteomes" id="UP000582974">
    <property type="component" value="Unassembled WGS sequence"/>
</dbReference>
<dbReference type="GO" id="GO:0042602">
    <property type="term" value="F:riboflavin reductase (NADPH) activity"/>
    <property type="evidence" value="ECO:0007669"/>
    <property type="project" value="TreeGrafter"/>
</dbReference>
<name>A0A838A289_9PSEU</name>
<dbReference type="InterPro" id="IPR002563">
    <property type="entry name" value="Flavin_Rdtase-like_dom"/>
</dbReference>
<organism evidence="3 4">
    <name type="scientific">Haloechinothrix aidingensis</name>
    <dbReference type="NCBI Taxonomy" id="2752311"/>
    <lineage>
        <taxon>Bacteria</taxon>
        <taxon>Bacillati</taxon>
        <taxon>Actinomycetota</taxon>
        <taxon>Actinomycetes</taxon>
        <taxon>Pseudonocardiales</taxon>
        <taxon>Pseudonocardiaceae</taxon>
        <taxon>Haloechinothrix</taxon>
    </lineage>
</organism>
<evidence type="ECO:0000313" key="3">
    <source>
        <dbReference type="EMBL" id="MBA0125303.1"/>
    </source>
</evidence>
<dbReference type="Gene3D" id="2.30.110.10">
    <property type="entry name" value="Electron Transport, Fmn-binding Protein, Chain A"/>
    <property type="match status" value="1"/>
</dbReference>
<dbReference type="SUPFAM" id="SSF50475">
    <property type="entry name" value="FMN-binding split barrel"/>
    <property type="match status" value="1"/>
</dbReference>
<protein>
    <submittedName>
        <fullName evidence="3">Flavin reductase family protein</fullName>
    </submittedName>
</protein>
<dbReference type="PANTHER" id="PTHR30466">
    <property type="entry name" value="FLAVIN REDUCTASE"/>
    <property type="match status" value="1"/>
</dbReference>
<evidence type="ECO:0000259" key="2">
    <source>
        <dbReference type="SMART" id="SM00903"/>
    </source>
</evidence>
<dbReference type="InterPro" id="IPR050268">
    <property type="entry name" value="NADH-dep_flavin_reductase"/>
</dbReference>
<keyword evidence="4" id="KW-1185">Reference proteome</keyword>
<dbReference type="EMBL" id="JACCKD010000002">
    <property type="protein sequence ID" value="MBA0125303.1"/>
    <property type="molecule type" value="Genomic_DNA"/>
</dbReference>
<dbReference type="AlphaFoldDB" id="A0A838A289"/>
<sequence length="151" mass="16046">MARFATGVTVLTAGDEHGHGMTANAFSSVSLDPPLVLCCVARAARMHEVITSAQSFAVSILAADQQEVARYFADWRRPRGRAQFDAVEWLRGPRTGAPLLAGSLAWLECELSTVYSGGDHSIFLGEVLSSSTGSDPDALLFFGGGFHQVAC</sequence>
<feature type="domain" description="Flavin reductase like" evidence="2">
    <location>
        <begin position="1"/>
        <end position="148"/>
    </location>
</feature>
<proteinExistence type="predicted"/>
<dbReference type="GO" id="GO:0006208">
    <property type="term" value="P:pyrimidine nucleobase catabolic process"/>
    <property type="evidence" value="ECO:0007669"/>
    <property type="project" value="TreeGrafter"/>
</dbReference>
<accession>A0A838A289</accession>
<dbReference type="Pfam" id="PF01613">
    <property type="entry name" value="Flavin_Reduct"/>
    <property type="match status" value="1"/>
</dbReference>
<reference evidence="3 4" key="1">
    <citation type="submission" date="2020-07" db="EMBL/GenBank/DDBJ databases">
        <title>Genome of Haloechinothrix sp.</title>
        <authorList>
            <person name="Tang S.-K."/>
            <person name="Yang L."/>
            <person name="Zhu W.-Y."/>
        </authorList>
    </citation>
    <scope>NUCLEOTIDE SEQUENCE [LARGE SCALE GENOMIC DNA]</scope>
    <source>
        <strain evidence="3 4">YIM 98757</strain>
    </source>
</reference>
<dbReference type="InterPro" id="IPR012349">
    <property type="entry name" value="Split_barrel_FMN-bd"/>
</dbReference>
<evidence type="ECO:0000313" key="4">
    <source>
        <dbReference type="Proteomes" id="UP000582974"/>
    </source>
</evidence>
<gene>
    <name evidence="3" type="ORF">H0B56_07085</name>
</gene>
<evidence type="ECO:0000256" key="1">
    <source>
        <dbReference type="ARBA" id="ARBA00023002"/>
    </source>
</evidence>
<dbReference type="GO" id="GO:0010181">
    <property type="term" value="F:FMN binding"/>
    <property type="evidence" value="ECO:0007669"/>
    <property type="project" value="InterPro"/>
</dbReference>